<dbReference type="RefSeq" id="WP_258878154.1">
    <property type="nucleotide sequence ID" value="NZ_CP048914.1"/>
</dbReference>
<keyword evidence="1" id="KW-0472">Membrane</keyword>
<keyword evidence="1" id="KW-0812">Transmembrane</keyword>
<name>A0A7L7KQ24_9MOLU</name>
<dbReference type="AlphaFoldDB" id="A0A7L7KQ24"/>
<organism evidence="2 3">
    <name type="scientific">Candidatus Xianfuyuplasma coldseepsis</name>
    <dbReference type="NCBI Taxonomy" id="2782163"/>
    <lineage>
        <taxon>Bacteria</taxon>
        <taxon>Bacillati</taxon>
        <taxon>Mycoplasmatota</taxon>
        <taxon>Mollicutes</taxon>
        <taxon>Candidatus Izemoplasmatales</taxon>
        <taxon>Candidatus Izemoplasmataceae</taxon>
        <taxon>Candidatus Xianfuyuplasma</taxon>
    </lineage>
</organism>
<evidence type="ECO:0000256" key="1">
    <source>
        <dbReference type="SAM" id="Phobius"/>
    </source>
</evidence>
<reference evidence="2 3" key="1">
    <citation type="submission" date="2020-02" db="EMBL/GenBank/DDBJ databases">
        <authorList>
            <person name="Zheng R.K."/>
            <person name="Sun C.M."/>
        </authorList>
    </citation>
    <scope>NUCLEOTIDE SEQUENCE [LARGE SCALE GENOMIC DNA]</scope>
    <source>
        <strain evidence="3">zrk13</strain>
    </source>
</reference>
<accession>A0A7L7KQ24</accession>
<dbReference type="EMBL" id="CP048914">
    <property type="protein sequence ID" value="QMS84539.1"/>
    <property type="molecule type" value="Genomic_DNA"/>
</dbReference>
<protein>
    <submittedName>
        <fullName evidence="2">RDD family protein</fullName>
    </submittedName>
</protein>
<dbReference type="KEGG" id="xcl:G4Z02_01845"/>
<proteinExistence type="predicted"/>
<evidence type="ECO:0000313" key="2">
    <source>
        <dbReference type="EMBL" id="QMS84539.1"/>
    </source>
</evidence>
<dbReference type="GO" id="GO:0016020">
    <property type="term" value="C:membrane"/>
    <property type="evidence" value="ECO:0007669"/>
    <property type="project" value="UniProtKB-SubCell"/>
</dbReference>
<sequence length="176" mass="21128">MNHTKKEYYKQRVEESTADLYETVTNYERMMIAKAIDISLFLSGLFIISWLLIVSHWLPNLLIGAAIVVYIGFYVLLRGLLHGSTVGYLIMNIRFVNVKTKKRVTLKEYFQYIRKSTRLEVRYSQIFKYYLLYDDRYVQNEPMKKYGMIVVDTKKYKRFYNDYQNNIAQLQKLQHA</sequence>
<keyword evidence="1" id="KW-1133">Transmembrane helix</keyword>
<feature type="transmembrane region" description="Helical" evidence="1">
    <location>
        <begin position="61"/>
        <end position="81"/>
    </location>
</feature>
<evidence type="ECO:0000313" key="3">
    <source>
        <dbReference type="Proteomes" id="UP000514720"/>
    </source>
</evidence>
<feature type="transmembrane region" description="Helical" evidence="1">
    <location>
        <begin position="35"/>
        <end position="55"/>
    </location>
</feature>
<dbReference type="Proteomes" id="UP000514720">
    <property type="component" value="Chromosome"/>
</dbReference>
<keyword evidence="3" id="KW-1185">Reference proteome</keyword>
<gene>
    <name evidence="2" type="ORF">G4Z02_01845</name>
</gene>